<dbReference type="Pfam" id="PF06835">
    <property type="entry name" value="LptC"/>
    <property type="match status" value="1"/>
</dbReference>
<keyword evidence="1" id="KW-1133">Transmembrane helix</keyword>
<keyword evidence="1" id="KW-0472">Membrane</keyword>
<sequence>MLTPSRARVAPSARSMARRHSFVQAVKYLLPGAALLLIALILFWQDIEGKDGRLSFRRSAGVAPAALQVTSPLYQGRDDLNRPYTVTATLAQQADGRLDPGQEVINLTAPRADITLNDGAWILLESRDGVYDRGRNMLDLAGDVTVYHDNGTLFRSDTAHVDLTAGTAQGDRPTAAQGPFGIINSEGFEIQERGAVVVFTGRAHAVLEGTQR</sequence>
<evidence type="ECO:0000256" key="1">
    <source>
        <dbReference type="SAM" id="Phobius"/>
    </source>
</evidence>
<evidence type="ECO:0000313" key="2">
    <source>
        <dbReference type="EMBL" id="RVT95651.1"/>
    </source>
</evidence>
<dbReference type="EMBL" id="SACL01000005">
    <property type="protein sequence ID" value="RVT95651.1"/>
    <property type="molecule type" value="Genomic_DNA"/>
</dbReference>
<dbReference type="Proteomes" id="UP000282957">
    <property type="component" value="Unassembled WGS sequence"/>
</dbReference>
<dbReference type="AlphaFoldDB" id="A0A437MDD0"/>
<keyword evidence="3" id="KW-1185">Reference proteome</keyword>
<proteinExistence type="predicted"/>
<protein>
    <submittedName>
        <fullName evidence="2">LPS export ABC transporter periplasmic protein LptC</fullName>
    </submittedName>
</protein>
<organism evidence="2 3">
    <name type="scientific">Rhodovarius crocodyli</name>
    <dbReference type="NCBI Taxonomy" id="1979269"/>
    <lineage>
        <taxon>Bacteria</taxon>
        <taxon>Pseudomonadati</taxon>
        <taxon>Pseudomonadota</taxon>
        <taxon>Alphaproteobacteria</taxon>
        <taxon>Acetobacterales</taxon>
        <taxon>Roseomonadaceae</taxon>
        <taxon>Rhodovarius</taxon>
    </lineage>
</organism>
<dbReference type="InterPro" id="IPR010664">
    <property type="entry name" value="LipoPS_assembly_LptC-rel"/>
</dbReference>
<comment type="caution">
    <text evidence="2">The sequence shown here is derived from an EMBL/GenBank/DDBJ whole genome shotgun (WGS) entry which is preliminary data.</text>
</comment>
<accession>A0A437MDD0</accession>
<reference evidence="2 3" key="1">
    <citation type="submission" date="2019-01" db="EMBL/GenBank/DDBJ databases">
        <authorList>
            <person name="Chen W.-M."/>
        </authorList>
    </citation>
    <scope>NUCLEOTIDE SEQUENCE [LARGE SCALE GENOMIC DNA]</scope>
    <source>
        <strain evidence="2 3">CCP-6</strain>
    </source>
</reference>
<gene>
    <name evidence="2" type="ORF">EOD42_15745</name>
</gene>
<keyword evidence="1" id="KW-0812">Transmembrane</keyword>
<evidence type="ECO:0000313" key="3">
    <source>
        <dbReference type="Proteomes" id="UP000282957"/>
    </source>
</evidence>
<name>A0A437MDD0_9PROT</name>
<dbReference type="RefSeq" id="WP_164867962.1">
    <property type="nucleotide sequence ID" value="NZ_SACL01000005.1"/>
</dbReference>
<dbReference type="Gene3D" id="2.60.450.10">
    <property type="entry name" value="Lipopolysaccharide (LPS) transport protein A like domain"/>
    <property type="match status" value="1"/>
</dbReference>
<feature type="transmembrane region" description="Helical" evidence="1">
    <location>
        <begin position="21"/>
        <end position="44"/>
    </location>
</feature>